<sequence length="465" mass="51844">MFVGRAQELSRLRKEFSLARPSLLVVYGRRRIGKSALLKEAAKDRPHVLYQATRVTPTLNLEGFKAEIARSLGADPLLDGLGDWLSVLTYLARKAEGTLGLIVVLDEFPYLVEGDQALPSIIQKFWDAVVAAEGKLNLVLCGSMIAQMEDLLAERNPLYGRQTLPLEVKALPLRDAAGFFPDYPAVDRILAYAIFGGIPFYLRLCDPSASLEENVTNLLLADTGALVDEPNVLLQSELRETQRYASILAAIADGCTKLGEIGGRLRDIKDSVSLSPYMKRLERMRLVRTVHSLDANPKSRDTRYFVDDPLVAFWHRFVRPNMSSVMQGFGPEIWRHQVVPRLDEYMGGAFEEICRGHARRHAQEALPSPAQEIGQIWGAEYDIDVAGRLLDGSMLYGECKWRRGMIGADVLATLIERAGRTDYGRGVEDRHFVLYARTGFKAGVQERAKEDGRIVLLTPGTMLAL</sequence>
<evidence type="ECO:0000259" key="2">
    <source>
        <dbReference type="Pfam" id="PF03008"/>
    </source>
</evidence>
<name>A0A7G6T681_9HYPH</name>
<dbReference type="Gene3D" id="3.40.50.300">
    <property type="entry name" value="P-loop containing nucleotide triphosphate hydrolases"/>
    <property type="match status" value="1"/>
</dbReference>
<proteinExistence type="predicted"/>
<dbReference type="Pfam" id="PF03008">
    <property type="entry name" value="DUF234"/>
    <property type="match status" value="1"/>
</dbReference>
<accession>A0A7G6T681</accession>
<feature type="domain" description="DUF234" evidence="2">
    <location>
        <begin position="314"/>
        <end position="403"/>
    </location>
</feature>
<dbReference type="PANTHER" id="PTHR34704">
    <property type="entry name" value="ATPASE"/>
    <property type="match status" value="1"/>
</dbReference>
<dbReference type="EMBL" id="CP050299">
    <property type="protein sequence ID" value="QND62263.1"/>
    <property type="molecule type" value="Genomic_DNA"/>
</dbReference>
<gene>
    <name evidence="3" type="ORF">HB778_40285</name>
</gene>
<evidence type="ECO:0000313" key="4">
    <source>
        <dbReference type="Proteomes" id="UP000515465"/>
    </source>
</evidence>
<geneLocation type="plasmid" evidence="3 4">
    <name>p_1</name>
</geneLocation>
<keyword evidence="3" id="KW-0547">Nucleotide-binding</keyword>
<dbReference type="InterPro" id="IPR011579">
    <property type="entry name" value="ATPase_dom"/>
</dbReference>
<protein>
    <submittedName>
        <fullName evidence="3">ATP-binding protein</fullName>
    </submittedName>
</protein>
<reference evidence="3" key="1">
    <citation type="journal article" date="2020" name="Mol. Plant Microbe Interact.">
        <title>Complete genome sequences of four natural Pseudomonas isolates that catabolize a wide range of aromatic compounds relevant to lignin valorization.</title>
        <authorList>
            <person name="Hatmaker E.A."/>
            <person name="Presle G."/>
            <person name="Cannon O."/>
            <person name="Guss A.M."/>
            <person name="Elkins J.G."/>
        </authorList>
    </citation>
    <scope>NUCLEOTIDE SEQUENCE</scope>
    <source>
        <strain evidence="3">583</strain>
        <plasmid evidence="3">p_1</plasmid>
    </source>
</reference>
<keyword evidence="3" id="KW-0067">ATP-binding</keyword>
<dbReference type="Proteomes" id="UP000515465">
    <property type="component" value="Plasmid p_1"/>
</dbReference>
<dbReference type="InterPro" id="IPR004256">
    <property type="entry name" value="DUF234"/>
</dbReference>
<dbReference type="Pfam" id="PF01637">
    <property type="entry name" value="ATPase_2"/>
    <property type="match status" value="1"/>
</dbReference>
<dbReference type="InterPro" id="IPR027417">
    <property type="entry name" value="P-loop_NTPase"/>
</dbReference>
<dbReference type="SUPFAM" id="SSF52540">
    <property type="entry name" value="P-loop containing nucleoside triphosphate hydrolases"/>
    <property type="match status" value="1"/>
</dbReference>
<dbReference type="RefSeq" id="WP_183465653.1">
    <property type="nucleotide sequence ID" value="NZ_CP050299.1"/>
</dbReference>
<dbReference type="GO" id="GO:0005524">
    <property type="term" value="F:ATP binding"/>
    <property type="evidence" value="ECO:0007669"/>
    <property type="project" value="UniProtKB-KW"/>
</dbReference>
<evidence type="ECO:0000259" key="1">
    <source>
        <dbReference type="Pfam" id="PF01637"/>
    </source>
</evidence>
<feature type="domain" description="ATPase" evidence="1">
    <location>
        <begin position="2"/>
        <end position="202"/>
    </location>
</feature>
<dbReference type="AlphaFoldDB" id="A0A7G6T681"/>
<organism evidence="3 4">
    <name type="scientific">Mesorhizobium huakuii</name>
    <dbReference type="NCBI Taxonomy" id="28104"/>
    <lineage>
        <taxon>Bacteria</taxon>
        <taxon>Pseudomonadati</taxon>
        <taxon>Pseudomonadota</taxon>
        <taxon>Alphaproteobacteria</taxon>
        <taxon>Hyphomicrobiales</taxon>
        <taxon>Phyllobacteriaceae</taxon>
        <taxon>Mesorhizobium</taxon>
    </lineage>
</organism>
<evidence type="ECO:0000313" key="3">
    <source>
        <dbReference type="EMBL" id="QND62263.1"/>
    </source>
</evidence>
<keyword evidence="3" id="KW-0614">Plasmid</keyword>
<dbReference type="PANTHER" id="PTHR34704:SF1">
    <property type="entry name" value="ATPASE"/>
    <property type="match status" value="1"/>
</dbReference>